<dbReference type="PATRIC" id="fig|1121405.3.peg.1890"/>
<organism evidence="2 3">
    <name type="scientific">Desulfococcus multivorans DSM 2059</name>
    <dbReference type="NCBI Taxonomy" id="1121405"/>
    <lineage>
        <taxon>Bacteria</taxon>
        <taxon>Pseudomonadati</taxon>
        <taxon>Thermodesulfobacteriota</taxon>
        <taxon>Desulfobacteria</taxon>
        <taxon>Desulfobacterales</taxon>
        <taxon>Desulfococcaceae</taxon>
        <taxon>Desulfococcus</taxon>
    </lineage>
</organism>
<gene>
    <name evidence="2" type="ORF">dsmv_2318</name>
</gene>
<name>S7TVN8_DESML</name>
<dbReference type="Proteomes" id="UP000014977">
    <property type="component" value="Unassembled WGS sequence"/>
</dbReference>
<keyword evidence="1" id="KW-1133">Transmembrane helix</keyword>
<proteinExistence type="predicted"/>
<dbReference type="EMBL" id="ATHJ01000080">
    <property type="protein sequence ID" value="EPR40815.1"/>
    <property type="molecule type" value="Genomic_DNA"/>
</dbReference>
<feature type="transmembrane region" description="Helical" evidence="1">
    <location>
        <begin position="579"/>
        <end position="599"/>
    </location>
</feature>
<feature type="transmembrane region" description="Helical" evidence="1">
    <location>
        <begin position="641"/>
        <end position="661"/>
    </location>
</feature>
<dbReference type="SUPFAM" id="SSF53335">
    <property type="entry name" value="S-adenosyl-L-methionine-dependent methyltransferases"/>
    <property type="match status" value="1"/>
</dbReference>
<evidence type="ECO:0000313" key="2">
    <source>
        <dbReference type="EMBL" id="EPR40815.1"/>
    </source>
</evidence>
<dbReference type="Gene3D" id="3.40.50.150">
    <property type="entry name" value="Vaccinia Virus protein VP39"/>
    <property type="match status" value="1"/>
</dbReference>
<reference evidence="2 3" key="1">
    <citation type="journal article" date="2013" name="Genome Announc.">
        <title>Draft genome sequences for three mercury-methylating, sulfate-reducing bacteria.</title>
        <authorList>
            <person name="Brown S.D."/>
            <person name="Hurt R.A.Jr."/>
            <person name="Gilmour C.C."/>
            <person name="Elias D.A."/>
        </authorList>
    </citation>
    <scope>NUCLEOTIDE SEQUENCE [LARGE SCALE GENOMIC DNA]</scope>
    <source>
        <strain evidence="2 3">DSM 2059</strain>
    </source>
</reference>
<keyword evidence="1" id="KW-0472">Membrane</keyword>
<keyword evidence="1" id="KW-0812">Transmembrane</keyword>
<evidence type="ECO:0000256" key="1">
    <source>
        <dbReference type="SAM" id="Phobius"/>
    </source>
</evidence>
<feature type="transmembrane region" description="Helical" evidence="1">
    <location>
        <begin position="745"/>
        <end position="764"/>
    </location>
</feature>
<feature type="transmembrane region" description="Helical" evidence="1">
    <location>
        <begin position="708"/>
        <end position="733"/>
    </location>
</feature>
<dbReference type="STRING" id="897.B2D07_00780"/>
<feature type="transmembrane region" description="Helical" evidence="1">
    <location>
        <begin position="70"/>
        <end position="90"/>
    </location>
</feature>
<feature type="transmembrane region" description="Helical" evidence="1">
    <location>
        <begin position="110"/>
        <end position="133"/>
    </location>
</feature>
<dbReference type="AlphaFoldDB" id="S7TVN8"/>
<accession>S7TVN8</accession>
<comment type="caution">
    <text evidence="2">The sequence shown here is derived from an EMBL/GenBank/DDBJ whole genome shotgun (WGS) entry which is preliminary data.</text>
</comment>
<feature type="transmembrane region" description="Helical" evidence="1">
    <location>
        <begin position="770"/>
        <end position="788"/>
    </location>
</feature>
<feature type="transmembrane region" description="Helical" evidence="1">
    <location>
        <begin position="37"/>
        <end position="58"/>
    </location>
</feature>
<feature type="transmembrane region" description="Helical" evidence="1">
    <location>
        <begin position="145"/>
        <end position="163"/>
    </location>
</feature>
<sequence>MKGMPSTLSASVFLLSGSALAYEVMLVRLLAVTRFHHLAFMVLSLALLGYGVSGVLLARQRARLLGSFQAWFSGFAAMFATGTVCCFQLSQRIPVFPGEWVWSPFEALHLAALYLVLSLPFLAAACGVGLAYSARGTIAGSVYRADLLGAAAGCLGALPALWLPEAAGLWLPWSGGFAASALMVMPDRKGWAALLVSAALLGPAVNPEHAVRLITSPDKPLSIALSAEGVEILTDIFTPIGRITVTRNRLAPYRYAPGLSLAFQGSVGAQWGAFVDGGEAFMPLPTTPERTEAPTYLDYLPEALAYRLVSQPRVLVLEAPAMEHLARAFAGEARAVNVVLSNPGWRTLFEETRKSGPGRYLALPNVHLTVGAPRGFLRSAPRRYDLIVIGDPAPSALTPDHLHTVEAFGEALTRLSSGGILSVSGPSDLPPRACLRLLATAAAALHMSGVTHPEDRLVMIRSLRTVQLMITNGPLTPKDIAEIRSFCTDRRFDPVWFPGIEPAEANRWNRIDAPLFHDGALGILGSASERFPARYKFDVSPVFDNRPYFSHFIKPATLMEILSLRESGALGMLSFAEPVLAATLLQGIVISILFVWLPLRRFRATEDRRRAGVMVFMLGMGFMLAEFAVMEQLRLFLNEPVLATAVTLAVFLSMAGLGGGMTSRRSRDGTLRFSGFAALLTAGILVVYITALPPVLKVFMGAHPAVRTVLAMVLISPLATAMGLPFPLAVSALKTADTRAVPWAWGLNGCGSMIGPVLGMSIAVYGGGTWVFGAAILCYGTAFAAGLTPSISGTGRKQGETIQP</sequence>
<protein>
    <submittedName>
        <fullName evidence="2">Spermidine synthase</fullName>
    </submittedName>
</protein>
<feature type="transmembrane region" description="Helical" evidence="1">
    <location>
        <begin position="673"/>
        <end position="696"/>
    </location>
</feature>
<dbReference type="eggNOG" id="COG0421">
    <property type="taxonomic scope" value="Bacteria"/>
</dbReference>
<dbReference type="InterPro" id="IPR029063">
    <property type="entry name" value="SAM-dependent_MTases_sf"/>
</dbReference>
<feature type="transmembrane region" description="Helical" evidence="1">
    <location>
        <begin position="611"/>
        <end position="629"/>
    </location>
</feature>
<evidence type="ECO:0000313" key="3">
    <source>
        <dbReference type="Proteomes" id="UP000014977"/>
    </source>
</evidence>
<keyword evidence="3" id="KW-1185">Reference proteome</keyword>